<accession>A0ABZ0I0E5</accession>
<name>A0ABZ0I0E5_9GAMM</name>
<proteinExistence type="predicted"/>
<dbReference type="Proteomes" id="UP001626537">
    <property type="component" value="Chromosome"/>
</dbReference>
<gene>
    <name evidence="1" type="ORF">R0135_09925</name>
</gene>
<organism evidence="1 2">
    <name type="scientific">Congregibacter variabilis</name>
    <dbReference type="NCBI Taxonomy" id="3081200"/>
    <lineage>
        <taxon>Bacteria</taxon>
        <taxon>Pseudomonadati</taxon>
        <taxon>Pseudomonadota</taxon>
        <taxon>Gammaproteobacteria</taxon>
        <taxon>Cellvibrionales</taxon>
        <taxon>Halieaceae</taxon>
        <taxon>Congregibacter</taxon>
    </lineage>
</organism>
<sequence length="221" mass="24596">MVGLLGKKSDRNEPPETVTSRLLPVMLDEKRLASLGTLNILDFGRANSGSLEFFNQFSCRLCVLDAADSLLEWSAALETRMDDPPSNQQMQLELSGLLSSMGAYRYDLVFFWDTLNHLHEHALSAFSSLLRRYLSADCRGHGFMLHKRGTEQLLRHMGMAGDNLISVQSQSPARLYPHNRKVVNEALGADLRIDQGVLHGDGRLEFLLVSDAAKPAGRKVT</sequence>
<evidence type="ECO:0008006" key="3">
    <source>
        <dbReference type="Google" id="ProtNLM"/>
    </source>
</evidence>
<evidence type="ECO:0000313" key="2">
    <source>
        <dbReference type="Proteomes" id="UP001626537"/>
    </source>
</evidence>
<keyword evidence="2" id="KW-1185">Reference proteome</keyword>
<dbReference type="EMBL" id="CP136864">
    <property type="protein sequence ID" value="WOJ92104.1"/>
    <property type="molecule type" value="Genomic_DNA"/>
</dbReference>
<evidence type="ECO:0000313" key="1">
    <source>
        <dbReference type="EMBL" id="WOJ92104.1"/>
    </source>
</evidence>
<dbReference type="RefSeq" id="WP_407346681.1">
    <property type="nucleotide sequence ID" value="NZ_CP136864.1"/>
</dbReference>
<reference evidence="1 2" key="1">
    <citation type="submission" date="2023-10" db="EMBL/GenBank/DDBJ databases">
        <title>Two novel species belonging to the OM43/NOR5 clade.</title>
        <authorList>
            <person name="Park M."/>
        </authorList>
    </citation>
    <scope>NUCLEOTIDE SEQUENCE [LARGE SCALE GENOMIC DNA]</scope>
    <source>
        <strain evidence="1 2">IMCC43200</strain>
    </source>
</reference>
<protein>
    <recommendedName>
        <fullName evidence="3">Methyltransferase domain-containing protein</fullName>
    </recommendedName>
</protein>